<sequence length="96" mass="11328">MRDLFLKVLTHGYAHQTGVRKVTDKFKKDPTFMMVDTRGAKSVFIPEWILRFKLDVKKVRREEVKSQTPIQVKAPYRPITPMNVFLFNYPRDGTDL</sequence>
<dbReference type="Proteomes" id="UP000886998">
    <property type="component" value="Unassembled WGS sequence"/>
</dbReference>
<proteinExistence type="predicted"/>
<dbReference type="EMBL" id="BMAV01005609">
    <property type="protein sequence ID" value="GFY46774.1"/>
    <property type="molecule type" value="Genomic_DNA"/>
</dbReference>
<organism evidence="1 2">
    <name type="scientific">Trichonephila inaurata madagascariensis</name>
    <dbReference type="NCBI Taxonomy" id="2747483"/>
    <lineage>
        <taxon>Eukaryota</taxon>
        <taxon>Metazoa</taxon>
        <taxon>Ecdysozoa</taxon>
        <taxon>Arthropoda</taxon>
        <taxon>Chelicerata</taxon>
        <taxon>Arachnida</taxon>
        <taxon>Araneae</taxon>
        <taxon>Araneomorphae</taxon>
        <taxon>Entelegynae</taxon>
        <taxon>Araneoidea</taxon>
        <taxon>Nephilidae</taxon>
        <taxon>Trichonephila</taxon>
        <taxon>Trichonephila inaurata</taxon>
    </lineage>
</organism>
<accession>A0A8X7BYS0</accession>
<dbReference type="AlphaFoldDB" id="A0A8X7BYS0"/>
<protein>
    <submittedName>
        <fullName evidence="1">Uncharacterized protein</fullName>
    </submittedName>
</protein>
<evidence type="ECO:0000313" key="1">
    <source>
        <dbReference type="EMBL" id="GFY46774.1"/>
    </source>
</evidence>
<comment type="caution">
    <text evidence="1">The sequence shown here is derived from an EMBL/GenBank/DDBJ whole genome shotgun (WGS) entry which is preliminary data.</text>
</comment>
<name>A0A8X7BYS0_9ARAC</name>
<evidence type="ECO:0000313" key="2">
    <source>
        <dbReference type="Proteomes" id="UP000886998"/>
    </source>
</evidence>
<gene>
    <name evidence="1" type="ORF">TNIN_297351</name>
</gene>
<dbReference type="OrthoDB" id="10426867at2759"/>
<keyword evidence="2" id="KW-1185">Reference proteome</keyword>
<reference evidence="1" key="1">
    <citation type="submission" date="2020-08" db="EMBL/GenBank/DDBJ databases">
        <title>Multicomponent nature underlies the extraordinary mechanical properties of spider dragline silk.</title>
        <authorList>
            <person name="Kono N."/>
            <person name="Nakamura H."/>
            <person name="Mori M."/>
            <person name="Yoshida Y."/>
            <person name="Ohtoshi R."/>
            <person name="Malay A.D."/>
            <person name="Moran D.A.P."/>
            <person name="Tomita M."/>
            <person name="Numata K."/>
            <person name="Arakawa K."/>
        </authorList>
    </citation>
    <scope>NUCLEOTIDE SEQUENCE</scope>
</reference>